<dbReference type="EC" id="2.1.2.9" evidence="2 5"/>
<dbReference type="InterPro" id="IPR041711">
    <property type="entry name" value="Met-tRNA-FMT_N"/>
</dbReference>
<dbReference type="InterPro" id="IPR005793">
    <property type="entry name" value="Formyl_trans_C"/>
</dbReference>
<dbReference type="PANTHER" id="PTHR11138:SF5">
    <property type="entry name" value="METHIONYL-TRNA FORMYLTRANSFERASE, MITOCHONDRIAL"/>
    <property type="match status" value="1"/>
</dbReference>
<comment type="catalytic activity">
    <reaction evidence="5">
        <text>L-methionyl-tRNA(fMet) + (6R)-10-formyltetrahydrofolate = N-formyl-L-methionyl-tRNA(fMet) + (6S)-5,6,7,8-tetrahydrofolate + H(+)</text>
        <dbReference type="Rhea" id="RHEA:24380"/>
        <dbReference type="Rhea" id="RHEA-COMP:9952"/>
        <dbReference type="Rhea" id="RHEA-COMP:9953"/>
        <dbReference type="ChEBI" id="CHEBI:15378"/>
        <dbReference type="ChEBI" id="CHEBI:57453"/>
        <dbReference type="ChEBI" id="CHEBI:78530"/>
        <dbReference type="ChEBI" id="CHEBI:78844"/>
        <dbReference type="ChEBI" id="CHEBI:195366"/>
        <dbReference type="EC" id="2.1.2.9"/>
    </reaction>
</comment>
<dbReference type="Proteomes" id="UP000030466">
    <property type="component" value="Unassembled WGS sequence"/>
</dbReference>
<evidence type="ECO:0000313" key="9">
    <source>
        <dbReference type="Proteomes" id="UP000030466"/>
    </source>
</evidence>
<dbReference type="AlphaFoldDB" id="A0A0A6VXW8"/>
<evidence type="ECO:0000256" key="1">
    <source>
        <dbReference type="ARBA" id="ARBA00010699"/>
    </source>
</evidence>
<comment type="function">
    <text evidence="5">Attaches a formyl group to the free amino group of methionyl-tRNA(fMet). The formyl group appears to play a dual role in the initiator identity of N-formylmethionyl-tRNA by promoting its recognition by IF2 and preventing the misappropriation of this tRNA by the elongation apparatus.</text>
</comment>
<dbReference type="InterPro" id="IPR002376">
    <property type="entry name" value="Formyl_transf_N"/>
</dbReference>
<dbReference type="SUPFAM" id="SSF53328">
    <property type="entry name" value="Formyltransferase"/>
    <property type="match status" value="1"/>
</dbReference>
<organism evidence="8 9">
    <name type="scientific">Kocuria rosea subsp. polaris</name>
    <dbReference type="NCBI Taxonomy" id="136273"/>
    <lineage>
        <taxon>Bacteria</taxon>
        <taxon>Bacillati</taxon>
        <taxon>Actinomycetota</taxon>
        <taxon>Actinomycetes</taxon>
        <taxon>Micrococcales</taxon>
        <taxon>Micrococcaceae</taxon>
        <taxon>Kocuria</taxon>
    </lineage>
</organism>
<dbReference type="InterPro" id="IPR005794">
    <property type="entry name" value="Fmt"/>
</dbReference>
<sequence length="307" mass="32598">MKILYAGTPSVAVPPLVHLAERPDVEIVAVLTRTDAPVGRKKVLTPSPVAEEAGRRGLPVLKANRVDAELAERIRDLGADVAAVVAYGALVPQAALDAVPHGWINLHFSLLPQWRGAAPVQRALMAGDTVVGASTFLLEAGLDTGPVLGTMTDEVRPDDTAGTVLERLSRTAAPLLADSLRAVVDGSARPAPQQGDVTHAPKLTAEDGRVRWSDPAVAVAHRVRGATPEPGAWTRLDERRLKLDLVLPRPDVRDLAPGRCVLRGDAVLVGTGSYAVQLTRVQPAGKKTMEATAWARGRSTEEEVVFQ</sequence>
<dbReference type="Pfam" id="PF02911">
    <property type="entry name" value="Formyl_trans_C"/>
    <property type="match status" value="1"/>
</dbReference>
<dbReference type="NCBIfam" id="TIGR00460">
    <property type="entry name" value="fmt"/>
    <property type="match status" value="1"/>
</dbReference>
<keyword evidence="9" id="KW-1185">Reference proteome</keyword>
<name>A0A0A6VXW8_KOCRO</name>
<keyword evidence="4 5" id="KW-0648">Protein biosynthesis</keyword>
<protein>
    <recommendedName>
        <fullName evidence="2 5">Methionyl-tRNA formyltransferase</fullName>
        <ecNumber evidence="2 5">2.1.2.9</ecNumber>
    </recommendedName>
</protein>
<dbReference type="RefSeq" id="WP_035924016.1">
    <property type="nucleotide sequence ID" value="NZ_JSUH01000002.1"/>
</dbReference>
<dbReference type="GO" id="GO:0004479">
    <property type="term" value="F:methionyl-tRNA formyltransferase activity"/>
    <property type="evidence" value="ECO:0007669"/>
    <property type="project" value="UniProtKB-UniRule"/>
</dbReference>
<accession>A0A0A6VXW8</accession>
<reference evidence="8 9" key="1">
    <citation type="journal article" date="2003" name="Int. J. Syst. Evol. Microbiol.">
        <title>Kocuria polaris sp. nov., an orange-pigmented psychrophilic bacterium isolated from an Antarctic cyanobacterial mat sample.</title>
        <authorList>
            <person name="Reddy G.S."/>
            <person name="Prakash J.S."/>
            <person name="Prabahar V."/>
            <person name="Matsumoto G.I."/>
            <person name="Stackebrandt E."/>
            <person name="Shivaji S."/>
        </authorList>
    </citation>
    <scope>NUCLEOTIDE SEQUENCE [LARGE SCALE GENOMIC DNA]</scope>
    <source>
        <strain evidence="8 9">CMS 76or</strain>
    </source>
</reference>
<evidence type="ECO:0000256" key="4">
    <source>
        <dbReference type="ARBA" id="ARBA00022917"/>
    </source>
</evidence>
<dbReference type="HAMAP" id="MF_00182">
    <property type="entry name" value="Formyl_trans"/>
    <property type="match status" value="1"/>
</dbReference>
<dbReference type="Pfam" id="PF00551">
    <property type="entry name" value="Formyl_trans_N"/>
    <property type="match status" value="1"/>
</dbReference>
<keyword evidence="3 5" id="KW-0808">Transferase</keyword>
<gene>
    <name evidence="5" type="primary">fmt</name>
    <name evidence="8" type="ORF">GY22_03140</name>
</gene>
<evidence type="ECO:0000259" key="7">
    <source>
        <dbReference type="Pfam" id="PF02911"/>
    </source>
</evidence>
<comment type="similarity">
    <text evidence="1 5">Belongs to the Fmt family.</text>
</comment>
<dbReference type="InterPro" id="IPR036477">
    <property type="entry name" value="Formyl_transf_N_sf"/>
</dbReference>
<evidence type="ECO:0000313" key="8">
    <source>
        <dbReference type="EMBL" id="KHD98674.1"/>
    </source>
</evidence>
<feature type="domain" description="Formyl transferase C-terminal" evidence="7">
    <location>
        <begin position="202"/>
        <end position="298"/>
    </location>
</feature>
<dbReference type="GO" id="GO:0005829">
    <property type="term" value="C:cytosol"/>
    <property type="evidence" value="ECO:0007669"/>
    <property type="project" value="TreeGrafter"/>
</dbReference>
<feature type="binding site" evidence="5">
    <location>
        <begin position="109"/>
        <end position="112"/>
    </location>
    <ligand>
        <name>(6S)-5,6,7,8-tetrahydrofolate</name>
        <dbReference type="ChEBI" id="CHEBI:57453"/>
    </ligand>
</feature>
<comment type="caution">
    <text evidence="8">The sequence shown here is derived from an EMBL/GenBank/DDBJ whole genome shotgun (WGS) entry which is preliminary data.</text>
</comment>
<dbReference type="EMBL" id="JSUH01000002">
    <property type="protein sequence ID" value="KHD98674.1"/>
    <property type="molecule type" value="Genomic_DNA"/>
</dbReference>
<dbReference type="CDD" id="cd08704">
    <property type="entry name" value="Met_tRNA_FMT_C"/>
    <property type="match status" value="1"/>
</dbReference>
<evidence type="ECO:0000256" key="2">
    <source>
        <dbReference type="ARBA" id="ARBA00012261"/>
    </source>
</evidence>
<dbReference type="PANTHER" id="PTHR11138">
    <property type="entry name" value="METHIONYL-TRNA FORMYLTRANSFERASE"/>
    <property type="match status" value="1"/>
</dbReference>
<dbReference type="CDD" id="cd08646">
    <property type="entry name" value="FMT_core_Met-tRNA-FMT_N"/>
    <property type="match status" value="1"/>
</dbReference>
<dbReference type="InterPro" id="IPR011034">
    <property type="entry name" value="Formyl_transferase-like_C_sf"/>
</dbReference>
<dbReference type="SUPFAM" id="SSF50486">
    <property type="entry name" value="FMT C-terminal domain-like"/>
    <property type="match status" value="1"/>
</dbReference>
<feature type="domain" description="Formyl transferase N-terminal" evidence="6">
    <location>
        <begin position="7"/>
        <end position="173"/>
    </location>
</feature>
<proteinExistence type="inferred from homology"/>
<evidence type="ECO:0000256" key="5">
    <source>
        <dbReference type="HAMAP-Rule" id="MF_00182"/>
    </source>
</evidence>
<evidence type="ECO:0000259" key="6">
    <source>
        <dbReference type="Pfam" id="PF00551"/>
    </source>
</evidence>
<dbReference type="InterPro" id="IPR044135">
    <property type="entry name" value="Met-tRNA-FMT_C"/>
</dbReference>
<dbReference type="OrthoDB" id="9802815at2"/>
<evidence type="ECO:0000256" key="3">
    <source>
        <dbReference type="ARBA" id="ARBA00022679"/>
    </source>
</evidence>
<dbReference type="Gene3D" id="3.40.50.12230">
    <property type="match status" value="1"/>
</dbReference>